<proteinExistence type="predicted"/>
<name>A0A453JGI4_AEGTS</name>
<dbReference type="Gramene" id="AET5Gv20025400.1">
    <property type="protein sequence ID" value="AET5Gv20025400.1"/>
    <property type="gene ID" value="AET5Gv20025400"/>
</dbReference>
<dbReference type="Proteomes" id="UP000015105">
    <property type="component" value="Chromosome 5D"/>
</dbReference>
<accession>A0A453JGI4</accession>
<keyword evidence="2" id="KW-1185">Reference proteome</keyword>
<reference evidence="1" key="5">
    <citation type="journal article" date="2021" name="G3 (Bethesda)">
        <title>Aegilops tauschii genome assembly Aet v5.0 features greater sequence contiguity and improved annotation.</title>
        <authorList>
            <person name="Wang L."/>
            <person name="Zhu T."/>
            <person name="Rodriguez J.C."/>
            <person name="Deal K.R."/>
            <person name="Dubcovsky J."/>
            <person name="McGuire P.E."/>
            <person name="Lux T."/>
            <person name="Spannagl M."/>
            <person name="Mayer K.F.X."/>
            <person name="Baldrich P."/>
            <person name="Meyers B.C."/>
            <person name="Huo N."/>
            <person name="Gu Y.Q."/>
            <person name="Zhou H."/>
            <person name="Devos K.M."/>
            <person name="Bennetzen J.L."/>
            <person name="Unver T."/>
            <person name="Budak H."/>
            <person name="Gulick P.J."/>
            <person name="Galiba G."/>
            <person name="Kalapos B."/>
            <person name="Nelson D.R."/>
            <person name="Li P."/>
            <person name="You F.M."/>
            <person name="Luo M.C."/>
            <person name="Dvorak J."/>
        </authorList>
    </citation>
    <scope>NUCLEOTIDE SEQUENCE [LARGE SCALE GENOMIC DNA]</scope>
    <source>
        <strain evidence="1">cv. AL8/78</strain>
    </source>
</reference>
<protein>
    <submittedName>
        <fullName evidence="1">Uncharacterized protein</fullName>
    </submittedName>
</protein>
<reference evidence="2" key="1">
    <citation type="journal article" date="2014" name="Science">
        <title>Ancient hybridizations among the ancestral genomes of bread wheat.</title>
        <authorList>
            <consortium name="International Wheat Genome Sequencing Consortium,"/>
            <person name="Marcussen T."/>
            <person name="Sandve S.R."/>
            <person name="Heier L."/>
            <person name="Spannagl M."/>
            <person name="Pfeifer M."/>
            <person name="Jakobsen K.S."/>
            <person name="Wulff B.B."/>
            <person name="Steuernagel B."/>
            <person name="Mayer K.F."/>
            <person name="Olsen O.A."/>
        </authorList>
    </citation>
    <scope>NUCLEOTIDE SEQUENCE [LARGE SCALE GENOMIC DNA]</scope>
    <source>
        <strain evidence="2">cv. AL8/78</strain>
    </source>
</reference>
<dbReference type="AlphaFoldDB" id="A0A453JGI4"/>
<evidence type="ECO:0000313" key="2">
    <source>
        <dbReference type="Proteomes" id="UP000015105"/>
    </source>
</evidence>
<reference evidence="2" key="2">
    <citation type="journal article" date="2017" name="Nat. Plants">
        <title>The Aegilops tauschii genome reveals multiple impacts of transposons.</title>
        <authorList>
            <person name="Zhao G."/>
            <person name="Zou C."/>
            <person name="Li K."/>
            <person name="Wang K."/>
            <person name="Li T."/>
            <person name="Gao L."/>
            <person name="Zhang X."/>
            <person name="Wang H."/>
            <person name="Yang Z."/>
            <person name="Liu X."/>
            <person name="Jiang W."/>
            <person name="Mao L."/>
            <person name="Kong X."/>
            <person name="Jiao Y."/>
            <person name="Jia J."/>
        </authorList>
    </citation>
    <scope>NUCLEOTIDE SEQUENCE [LARGE SCALE GENOMIC DNA]</scope>
    <source>
        <strain evidence="2">cv. AL8/78</strain>
    </source>
</reference>
<dbReference type="EnsemblPlants" id="AET5Gv20025400.1">
    <property type="protein sequence ID" value="AET5Gv20025400.1"/>
    <property type="gene ID" value="AET5Gv20025400"/>
</dbReference>
<reference evidence="1" key="4">
    <citation type="submission" date="2019-03" db="UniProtKB">
        <authorList>
            <consortium name="EnsemblPlants"/>
        </authorList>
    </citation>
    <scope>IDENTIFICATION</scope>
</reference>
<reference evidence="1" key="3">
    <citation type="journal article" date="2017" name="Nature">
        <title>Genome sequence of the progenitor of the wheat D genome Aegilops tauschii.</title>
        <authorList>
            <person name="Luo M.C."/>
            <person name="Gu Y.Q."/>
            <person name="Puiu D."/>
            <person name="Wang H."/>
            <person name="Twardziok S.O."/>
            <person name="Deal K.R."/>
            <person name="Huo N."/>
            <person name="Zhu T."/>
            <person name="Wang L."/>
            <person name="Wang Y."/>
            <person name="McGuire P.E."/>
            <person name="Liu S."/>
            <person name="Long H."/>
            <person name="Ramasamy R.K."/>
            <person name="Rodriguez J.C."/>
            <person name="Van S.L."/>
            <person name="Yuan L."/>
            <person name="Wang Z."/>
            <person name="Xia Z."/>
            <person name="Xiao L."/>
            <person name="Anderson O.D."/>
            <person name="Ouyang S."/>
            <person name="Liang Y."/>
            <person name="Zimin A.V."/>
            <person name="Pertea G."/>
            <person name="Qi P."/>
            <person name="Bennetzen J.L."/>
            <person name="Dai X."/>
            <person name="Dawson M.W."/>
            <person name="Muller H.G."/>
            <person name="Kugler K."/>
            <person name="Rivarola-Duarte L."/>
            <person name="Spannagl M."/>
            <person name="Mayer K.F.X."/>
            <person name="Lu F.H."/>
            <person name="Bevan M.W."/>
            <person name="Leroy P."/>
            <person name="Li P."/>
            <person name="You F.M."/>
            <person name="Sun Q."/>
            <person name="Liu Z."/>
            <person name="Lyons E."/>
            <person name="Wicker T."/>
            <person name="Salzberg S.L."/>
            <person name="Devos K.M."/>
            <person name="Dvorak J."/>
        </authorList>
    </citation>
    <scope>NUCLEOTIDE SEQUENCE [LARGE SCALE GENOMIC DNA]</scope>
    <source>
        <strain evidence="1">cv. AL8/78</strain>
    </source>
</reference>
<organism evidence="1 2">
    <name type="scientific">Aegilops tauschii subsp. strangulata</name>
    <name type="common">Goatgrass</name>
    <dbReference type="NCBI Taxonomy" id="200361"/>
    <lineage>
        <taxon>Eukaryota</taxon>
        <taxon>Viridiplantae</taxon>
        <taxon>Streptophyta</taxon>
        <taxon>Embryophyta</taxon>
        <taxon>Tracheophyta</taxon>
        <taxon>Spermatophyta</taxon>
        <taxon>Magnoliopsida</taxon>
        <taxon>Liliopsida</taxon>
        <taxon>Poales</taxon>
        <taxon>Poaceae</taxon>
        <taxon>BOP clade</taxon>
        <taxon>Pooideae</taxon>
        <taxon>Triticodae</taxon>
        <taxon>Triticeae</taxon>
        <taxon>Triticinae</taxon>
        <taxon>Aegilops</taxon>
    </lineage>
</organism>
<evidence type="ECO:0000313" key="1">
    <source>
        <dbReference type="EnsemblPlants" id="AET5Gv20025400.1"/>
    </source>
</evidence>
<sequence length="65" mass="7417">MQGRGIPATVASTTYMGMNALHTAGGFGYLPAYWYLVEELKMDVDLPDTVQRNHRWQPSRRQVPH</sequence>